<organism evidence="2 3">
    <name type="scientific">Apilactobacillus bombintestini</name>
    <dbReference type="NCBI Taxonomy" id="2419772"/>
    <lineage>
        <taxon>Bacteria</taxon>
        <taxon>Bacillati</taxon>
        <taxon>Bacillota</taxon>
        <taxon>Bacilli</taxon>
        <taxon>Lactobacillales</taxon>
        <taxon>Lactobacillaceae</taxon>
        <taxon>Apilactobacillus</taxon>
    </lineage>
</organism>
<evidence type="ECO:0000313" key="3">
    <source>
        <dbReference type="Proteomes" id="UP000272003"/>
    </source>
</evidence>
<dbReference type="Proteomes" id="UP000272003">
    <property type="component" value="Chromosome"/>
</dbReference>
<dbReference type="InterPro" id="IPR036188">
    <property type="entry name" value="FAD/NAD-bd_sf"/>
</dbReference>
<dbReference type="SUPFAM" id="SSF51905">
    <property type="entry name" value="FAD/NAD(P)-binding domain"/>
    <property type="match status" value="1"/>
</dbReference>
<dbReference type="EMBL" id="CP032626">
    <property type="protein sequence ID" value="AYF92282.1"/>
    <property type="molecule type" value="Genomic_DNA"/>
</dbReference>
<dbReference type="OrthoDB" id="6309046at2"/>
<protein>
    <submittedName>
        <fullName evidence="2">Oxidoreductase</fullName>
    </submittedName>
</protein>
<name>A0A387ANM6_9LACO</name>
<dbReference type="Pfam" id="PF13454">
    <property type="entry name" value="NAD_binding_9"/>
    <property type="match status" value="1"/>
</dbReference>
<gene>
    <name evidence="2" type="ORF">D7I45_01640</name>
</gene>
<dbReference type="PANTHER" id="PTHR40254">
    <property type="entry name" value="BLR0577 PROTEIN"/>
    <property type="match status" value="1"/>
</dbReference>
<keyword evidence="3" id="KW-1185">Reference proteome</keyword>
<sequence>MKIGIIGAGPRGLLTLNNLIQNFADATDDDLTIHLFDRAEAGGRVWKVKQPINLIMNSPANELSLFNDGQSHAYSISQWAQSELSTDFIKSLHVDNQQELLDALNKISDNSYVPRAICGAYCQWFFTQLVNEIKNNPHVDLITHFNTNVDKVDKHNDNWVVSAQNVDYPVDKLVFSLGQQENKLTNDQKSLQKYAKECDLTYILPKDADEADLSSITHDQTVIIRGMGLSFNDYVSRLTEERGGYFTNNGDNTLTYHPSGKEPTIYAGSRRGIPYYPKAISQKQYDENYSAVFLTKENIDKLTKNDHLAFADFQKLLRLDIEYRYYSLLIAHKHPEIDLKDFQEKFSTVDNVNALIGSYHFDNEEVFDWDTILNPVAGVKITTLDDYQQHIQKWLNFIINDACLGSKTGPVTGALEMLRDLRDNIRYVLSNHLLTNDEWVQKFLGQFSSNVKFLSMGAPVIRSQEILALMKQGIVKILGPQMKVIGANHHFMTCSFFYSKEIIPGDVLIEARTNPANTRFSANPVITSLMDENIIHPLSIELSDGQSVDNPSVDIDIHSDQVVNQKDLYTWGLNTEGLYFVTSAIPRPGVNDAILTAAQDIARNMLNLSVDQPTTYM</sequence>
<dbReference type="KEGG" id="abom:D7I45_01640"/>
<proteinExistence type="predicted"/>
<dbReference type="InterPro" id="IPR038732">
    <property type="entry name" value="HpyO/CreE_NAD-binding"/>
</dbReference>
<evidence type="ECO:0000259" key="1">
    <source>
        <dbReference type="Pfam" id="PF13454"/>
    </source>
</evidence>
<accession>A0A387ANM6</accession>
<dbReference type="AlphaFoldDB" id="A0A387ANM6"/>
<dbReference type="RefSeq" id="WP_120784056.1">
    <property type="nucleotide sequence ID" value="NZ_CP032626.1"/>
</dbReference>
<dbReference type="InterPro" id="IPR052189">
    <property type="entry name" value="L-asp_N-monooxygenase_NS-form"/>
</dbReference>
<dbReference type="PANTHER" id="PTHR40254:SF1">
    <property type="entry name" value="BLR0577 PROTEIN"/>
    <property type="match status" value="1"/>
</dbReference>
<reference evidence="2 3" key="1">
    <citation type="submission" date="2018-09" db="EMBL/GenBank/DDBJ databases">
        <title>Genome sequencing of strain BHWM-4.</title>
        <authorList>
            <person name="Heo J."/>
            <person name="Kim S.-J."/>
            <person name="Kwon S.-W."/>
        </authorList>
    </citation>
    <scope>NUCLEOTIDE SEQUENCE [LARGE SCALE GENOMIC DNA]</scope>
    <source>
        <strain evidence="2 3">BHWM-4</strain>
    </source>
</reference>
<feature type="domain" description="FAD-dependent urate hydroxylase HpyO/Asp monooxygenase CreE-like FAD/NAD(P)-binding" evidence="1">
    <location>
        <begin position="5"/>
        <end position="179"/>
    </location>
</feature>
<dbReference type="Gene3D" id="3.50.50.60">
    <property type="entry name" value="FAD/NAD(P)-binding domain"/>
    <property type="match status" value="1"/>
</dbReference>
<evidence type="ECO:0000313" key="2">
    <source>
        <dbReference type="EMBL" id="AYF92282.1"/>
    </source>
</evidence>